<organism evidence="5 6">
    <name type="scientific">Odoribacter splanchnicus</name>
    <dbReference type="NCBI Taxonomy" id="28118"/>
    <lineage>
        <taxon>Bacteria</taxon>
        <taxon>Pseudomonadati</taxon>
        <taxon>Bacteroidota</taxon>
        <taxon>Bacteroidia</taxon>
        <taxon>Bacteroidales</taxon>
        <taxon>Odoribacteraceae</taxon>
        <taxon>Odoribacter</taxon>
    </lineage>
</organism>
<comment type="caution">
    <text evidence="5">The sequence shown here is derived from an EMBL/GenBank/DDBJ whole genome shotgun (WGS) entry which is preliminary data.</text>
</comment>
<reference evidence="5 6" key="1">
    <citation type="submission" date="2018-08" db="EMBL/GenBank/DDBJ databases">
        <title>A genome reference for cultivated species of the human gut microbiota.</title>
        <authorList>
            <person name="Zou Y."/>
            <person name="Xue W."/>
            <person name="Luo G."/>
        </authorList>
    </citation>
    <scope>NUCLEOTIDE SEQUENCE [LARGE SCALE GENOMIC DNA]</scope>
    <source>
        <strain evidence="5 6">AF16-14</strain>
    </source>
</reference>
<gene>
    <name evidence="5" type="ORF">DWW57_07265</name>
</gene>
<dbReference type="InterPro" id="IPR032288">
    <property type="entry name" value="Metallophos_C"/>
</dbReference>
<proteinExistence type="predicted"/>
<dbReference type="InterPro" id="IPR051918">
    <property type="entry name" value="STPP_CPPED1"/>
</dbReference>
<feature type="signal peptide" evidence="1">
    <location>
        <begin position="1"/>
        <end position="20"/>
    </location>
</feature>
<dbReference type="EMBL" id="QRYC01000007">
    <property type="protein sequence ID" value="RGU56984.1"/>
    <property type="molecule type" value="Genomic_DNA"/>
</dbReference>
<feature type="domain" description="Calcineurin-like phosphoesterase N-terminal" evidence="4">
    <location>
        <begin position="25"/>
        <end position="99"/>
    </location>
</feature>
<feature type="chain" id="PRO_5019293405" evidence="1">
    <location>
        <begin position="21"/>
        <end position="465"/>
    </location>
</feature>
<dbReference type="InterPro" id="IPR032285">
    <property type="entry name" value="Metallophos_N"/>
</dbReference>
<dbReference type="Pfam" id="PF16370">
    <property type="entry name" value="MetallophosC"/>
    <property type="match status" value="1"/>
</dbReference>
<dbReference type="InterPro" id="IPR004843">
    <property type="entry name" value="Calcineurin-like_PHP"/>
</dbReference>
<keyword evidence="1" id="KW-0732">Signal</keyword>
<evidence type="ECO:0000313" key="6">
    <source>
        <dbReference type="Proteomes" id="UP000284243"/>
    </source>
</evidence>
<dbReference type="GO" id="GO:0016787">
    <property type="term" value="F:hydrolase activity"/>
    <property type="evidence" value="ECO:0007669"/>
    <property type="project" value="InterPro"/>
</dbReference>
<dbReference type="RefSeq" id="WP_118160205.1">
    <property type="nucleotide sequence ID" value="NZ_QRYC01000007.1"/>
</dbReference>
<evidence type="ECO:0000259" key="2">
    <source>
        <dbReference type="Pfam" id="PF00149"/>
    </source>
</evidence>
<dbReference type="Pfam" id="PF00149">
    <property type="entry name" value="Metallophos"/>
    <property type="match status" value="1"/>
</dbReference>
<feature type="domain" description="Calcineurin-like phosphoesterase" evidence="2">
    <location>
        <begin position="109"/>
        <end position="297"/>
    </location>
</feature>
<protein>
    <submittedName>
        <fullName evidence="5">Phosphoesterase</fullName>
    </submittedName>
</protein>
<evidence type="ECO:0000256" key="1">
    <source>
        <dbReference type="SAM" id="SignalP"/>
    </source>
</evidence>
<evidence type="ECO:0000259" key="3">
    <source>
        <dbReference type="Pfam" id="PF16370"/>
    </source>
</evidence>
<name>A0A412TT11_9BACT</name>
<dbReference type="Pfam" id="PF16371">
    <property type="entry name" value="MetallophosN"/>
    <property type="match status" value="1"/>
</dbReference>
<accession>A0A412TT11</accession>
<feature type="domain" description="Calcineurin-like phosphoesterase C-terminal" evidence="3">
    <location>
        <begin position="310"/>
        <end position="454"/>
    </location>
</feature>
<dbReference type="Gene3D" id="3.60.21.10">
    <property type="match status" value="1"/>
</dbReference>
<evidence type="ECO:0000313" key="5">
    <source>
        <dbReference type="EMBL" id="RGU56984.1"/>
    </source>
</evidence>
<dbReference type="InterPro" id="IPR029052">
    <property type="entry name" value="Metallo-depent_PP-like"/>
</dbReference>
<sequence>MNLTICLSAAFLILSHAAFCMPIRGQVKAGNKGLSHVVITDGINFTQTDTKGNFLLDTDQEARFVYLLTPDGYVADYQSGTPEFYLPLDPEKEDYIFQLTETGKRSHHTLLAIADVQTKTDEQFQRFQAQSIPDLKEMIASYPPATPVTGISLGDIVWDHFEHFPVYKKEMARLKIPFYPVIGNHDHDKEILSDKASAHTYEKYFGPAYYAFQLGKVYCIVLDNILYEGNKKYTEALTEEQIQWVDQLLKYLPENAPILIATHSPFYYADRGIIPGGEELFGILKNHPVSLISGHTHLNSNHEIKPGIIEHNIGAICGTWWTADENRDGTPNGYDVFEITGSEIEWFYKSVGHERNWQFKVFPRGTVKEKPNSVIAKVWNWDKKWQVKWYEDGAAKGAMQRFNGYDPDYLEYVGRLKTEKYTQPQESFFYFEATPSEKAREIEIEVTDRFGHIFPRQKVVLLPDK</sequence>
<dbReference type="Proteomes" id="UP000284243">
    <property type="component" value="Unassembled WGS sequence"/>
</dbReference>
<evidence type="ECO:0000259" key="4">
    <source>
        <dbReference type="Pfam" id="PF16371"/>
    </source>
</evidence>
<dbReference type="SUPFAM" id="SSF56300">
    <property type="entry name" value="Metallo-dependent phosphatases"/>
    <property type="match status" value="1"/>
</dbReference>
<dbReference type="AlphaFoldDB" id="A0A412TT11"/>
<dbReference type="PANTHER" id="PTHR43143">
    <property type="entry name" value="METALLOPHOSPHOESTERASE, CALCINEURIN SUPERFAMILY"/>
    <property type="match status" value="1"/>
</dbReference>
<dbReference type="PANTHER" id="PTHR43143:SF1">
    <property type="entry name" value="SERINE_THREONINE-PROTEIN PHOSPHATASE CPPED1"/>
    <property type="match status" value="1"/>
</dbReference>